<evidence type="ECO:0000256" key="9">
    <source>
        <dbReference type="ARBA" id="ARBA00022968"/>
    </source>
</evidence>
<keyword evidence="3" id="KW-0813">Transport</keyword>
<keyword evidence="16" id="KW-0739">Sodium transport</keyword>
<dbReference type="GO" id="GO:0006883">
    <property type="term" value="P:intracellular sodium ion homeostasis"/>
    <property type="evidence" value="ECO:0007669"/>
    <property type="project" value="TreeGrafter"/>
</dbReference>
<comment type="similarity">
    <text evidence="2">Belongs to the X(+)/potassium ATPases subunit beta family.</text>
</comment>
<dbReference type="GO" id="GO:0005890">
    <property type="term" value="C:sodium:potassium-exchanging ATPase complex"/>
    <property type="evidence" value="ECO:0007669"/>
    <property type="project" value="InterPro"/>
</dbReference>
<keyword evidence="14" id="KW-1015">Disulfide bond</keyword>
<organism evidence="19 20">
    <name type="scientific">Rhynocoris fuscipes</name>
    <dbReference type="NCBI Taxonomy" id="488301"/>
    <lineage>
        <taxon>Eukaryota</taxon>
        <taxon>Metazoa</taxon>
        <taxon>Ecdysozoa</taxon>
        <taxon>Arthropoda</taxon>
        <taxon>Hexapoda</taxon>
        <taxon>Insecta</taxon>
        <taxon>Pterygota</taxon>
        <taxon>Neoptera</taxon>
        <taxon>Paraneoptera</taxon>
        <taxon>Hemiptera</taxon>
        <taxon>Heteroptera</taxon>
        <taxon>Panheteroptera</taxon>
        <taxon>Cimicomorpha</taxon>
        <taxon>Reduviidae</taxon>
        <taxon>Harpactorinae</taxon>
        <taxon>Harpactorini</taxon>
        <taxon>Rhynocoris</taxon>
    </lineage>
</organism>
<evidence type="ECO:0000313" key="20">
    <source>
        <dbReference type="Proteomes" id="UP001461498"/>
    </source>
</evidence>
<evidence type="ECO:0000256" key="3">
    <source>
        <dbReference type="ARBA" id="ARBA00022448"/>
    </source>
</evidence>
<dbReference type="Pfam" id="PF00287">
    <property type="entry name" value="Na_K-ATPase"/>
    <property type="match status" value="1"/>
</dbReference>
<keyword evidence="4" id="KW-1003">Cell membrane</keyword>
<dbReference type="GO" id="GO:0030007">
    <property type="term" value="P:intracellular potassium ion homeostasis"/>
    <property type="evidence" value="ECO:0007669"/>
    <property type="project" value="TreeGrafter"/>
</dbReference>
<evidence type="ECO:0008006" key="21">
    <source>
        <dbReference type="Google" id="ProtNLM"/>
    </source>
</evidence>
<evidence type="ECO:0000256" key="5">
    <source>
        <dbReference type="ARBA" id="ARBA00022538"/>
    </source>
</evidence>
<dbReference type="EMBL" id="JAPXFL010000002">
    <property type="protein sequence ID" value="KAK9510192.1"/>
    <property type="molecule type" value="Genomic_DNA"/>
</dbReference>
<accession>A0AAW1DMP4</accession>
<keyword evidence="5" id="KW-0633">Potassium transport</keyword>
<evidence type="ECO:0000256" key="6">
    <source>
        <dbReference type="ARBA" id="ARBA00022607"/>
    </source>
</evidence>
<evidence type="ECO:0000256" key="11">
    <source>
        <dbReference type="ARBA" id="ARBA00023053"/>
    </source>
</evidence>
<keyword evidence="13 18" id="KW-0472">Membrane</keyword>
<comment type="function">
    <text evidence="17">This is the non-catalytic component of the active enzyme, which catalyzes the hydrolysis of ATP coupled with the exchange of Na(+) and K(+) ions across the plasma membrane. The beta subunit regulates, through assembly of alpha/beta heterodimers, the number of sodium pumps transported to the plasma membrane.</text>
</comment>
<evidence type="ECO:0000256" key="17">
    <source>
        <dbReference type="ARBA" id="ARBA00025540"/>
    </source>
</evidence>
<dbReference type="GO" id="GO:1990573">
    <property type="term" value="P:potassium ion import across plasma membrane"/>
    <property type="evidence" value="ECO:0007669"/>
    <property type="project" value="TreeGrafter"/>
</dbReference>
<keyword evidence="6" id="KW-0740">Sodium/potassium transport</keyword>
<feature type="transmembrane region" description="Helical" evidence="18">
    <location>
        <begin position="60"/>
        <end position="81"/>
    </location>
</feature>
<keyword evidence="9" id="KW-0735">Signal-anchor</keyword>
<keyword evidence="11" id="KW-0915">Sodium</keyword>
<dbReference type="Proteomes" id="UP001461498">
    <property type="component" value="Unassembled WGS sequence"/>
</dbReference>
<keyword evidence="12" id="KW-0406">Ion transport</keyword>
<dbReference type="FunFam" id="2.60.40.1660:FF:000004">
    <property type="entry name" value="sodium/potassium-transporting ATPase subunit beta-2"/>
    <property type="match status" value="1"/>
</dbReference>
<evidence type="ECO:0000256" key="10">
    <source>
        <dbReference type="ARBA" id="ARBA00022989"/>
    </source>
</evidence>
<evidence type="ECO:0000256" key="14">
    <source>
        <dbReference type="ARBA" id="ARBA00023157"/>
    </source>
</evidence>
<evidence type="ECO:0000256" key="12">
    <source>
        <dbReference type="ARBA" id="ARBA00023065"/>
    </source>
</evidence>
<dbReference type="PANTHER" id="PTHR11523:SF46">
    <property type="entry name" value="SODIUM_POTASSIUM-TRANSPORTING ATPASE SUBUNIT BETA-2"/>
    <property type="match status" value="1"/>
</dbReference>
<keyword evidence="8" id="KW-0630">Potassium</keyword>
<dbReference type="InterPro" id="IPR038702">
    <property type="entry name" value="Na/K_ATPase_sub_beta_sf"/>
</dbReference>
<reference evidence="19 20" key="1">
    <citation type="submission" date="2022-12" db="EMBL/GenBank/DDBJ databases">
        <title>Chromosome-level genome assembly of true bugs.</title>
        <authorList>
            <person name="Ma L."/>
            <person name="Li H."/>
        </authorList>
    </citation>
    <scope>NUCLEOTIDE SEQUENCE [LARGE SCALE GENOMIC DNA]</scope>
    <source>
        <strain evidence="19">Lab_2022b</strain>
    </source>
</reference>
<evidence type="ECO:0000256" key="16">
    <source>
        <dbReference type="ARBA" id="ARBA00023201"/>
    </source>
</evidence>
<protein>
    <recommendedName>
        <fullName evidence="21">Sodium/potassium-transporting ATPase subunit beta-2</fullName>
    </recommendedName>
</protein>
<proteinExistence type="inferred from homology"/>
<evidence type="ECO:0000256" key="1">
    <source>
        <dbReference type="ARBA" id="ARBA00004401"/>
    </source>
</evidence>
<dbReference type="InterPro" id="IPR000402">
    <property type="entry name" value="Na/K_ATPase_sub_beta"/>
</dbReference>
<keyword evidence="10 18" id="KW-1133">Transmembrane helix</keyword>
<evidence type="ECO:0000256" key="4">
    <source>
        <dbReference type="ARBA" id="ARBA00022475"/>
    </source>
</evidence>
<evidence type="ECO:0000256" key="8">
    <source>
        <dbReference type="ARBA" id="ARBA00022958"/>
    </source>
</evidence>
<dbReference type="GO" id="GO:0036376">
    <property type="term" value="P:sodium ion export across plasma membrane"/>
    <property type="evidence" value="ECO:0007669"/>
    <property type="project" value="TreeGrafter"/>
</dbReference>
<evidence type="ECO:0000256" key="7">
    <source>
        <dbReference type="ARBA" id="ARBA00022692"/>
    </source>
</evidence>
<dbReference type="AlphaFoldDB" id="A0AAW1DMP4"/>
<dbReference type="PROSITE" id="PS00390">
    <property type="entry name" value="ATPASE_NA_K_BETA_1"/>
    <property type="match status" value="1"/>
</dbReference>
<evidence type="ECO:0000256" key="18">
    <source>
        <dbReference type="SAM" id="Phobius"/>
    </source>
</evidence>
<gene>
    <name evidence="19" type="ORF">O3M35_005029</name>
</gene>
<dbReference type="GO" id="GO:0001671">
    <property type="term" value="F:ATPase activator activity"/>
    <property type="evidence" value="ECO:0007669"/>
    <property type="project" value="TreeGrafter"/>
</dbReference>
<dbReference type="Gene3D" id="2.60.40.1660">
    <property type="entry name" value="Na, k-atpase alpha subunit"/>
    <property type="match status" value="1"/>
</dbReference>
<evidence type="ECO:0000313" key="19">
    <source>
        <dbReference type="EMBL" id="KAK9510192.1"/>
    </source>
</evidence>
<comment type="caution">
    <text evidence="19">The sequence shown here is derived from an EMBL/GenBank/DDBJ whole genome shotgun (WGS) entry which is preliminary data.</text>
</comment>
<sequence>MSLSKKSSDSDLADDDNFGFYFYQPPPEISTWQKFKNFIYNPETNQVLGRTGPSWAKIGAFYLISYSVLASLFGIMLWTFYQTLDPRVPRWQLTESLIGQYPGLGFRPMPNDTDTKSTLIWYQGKSRQSYKLWTKSLEEYLEIYRRPGLTPGRGQNIYNCDYDRPPGKGQVCDVDVKNWFPCTAENDFNYHQSSPCVFIKLNKIYGWQPDYYNETSDFPENMPDDLKNHIITQKSINPELVKTVWVSCEGESPIDRENMGEVEYIPRQGFPGYFYPYINTEGYLSPLMAVHFKRPKTGVIINVECRAWAKNLIHDRKERIGIVHFEILID</sequence>
<keyword evidence="20" id="KW-1185">Reference proteome</keyword>
<dbReference type="PANTHER" id="PTHR11523">
    <property type="entry name" value="SODIUM/POTASSIUM-DEPENDENT ATPASE BETA SUBUNIT"/>
    <property type="match status" value="1"/>
</dbReference>
<name>A0AAW1DMP4_9HEMI</name>
<comment type="subcellular location">
    <subcellularLocation>
        <location evidence="1">Cell membrane</location>
        <topology evidence="1">Single-pass type II membrane protein</topology>
    </subcellularLocation>
</comment>
<evidence type="ECO:0000256" key="2">
    <source>
        <dbReference type="ARBA" id="ARBA00005876"/>
    </source>
</evidence>
<keyword evidence="7 18" id="KW-0812">Transmembrane</keyword>
<evidence type="ECO:0000256" key="13">
    <source>
        <dbReference type="ARBA" id="ARBA00023136"/>
    </source>
</evidence>
<keyword evidence="15" id="KW-0325">Glycoprotein</keyword>
<evidence type="ECO:0000256" key="15">
    <source>
        <dbReference type="ARBA" id="ARBA00023180"/>
    </source>
</evidence>